<dbReference type="NCBIfam" id="TIGR00158">
    <property type="entry name" value="L9"/>
    <property type="match status" value="1"/>
</dbReference>
<dbReference type="EMBL" id="LNQL01000004">
    <property type="protein sequence ID" value="KSU48276.1"/>
    <property type="molecule type" value="Genomic_DNA"/>
</dbReference>
<evidence type="ECO:0000256" key="3">
    <source>
        <dbReference type="ARBA" id="ARBA00022884"/>
    </source>
</evidence>
<dbReference type="InterPro" id="IPR009027">
    <property type="entry name" value="Ribosomal_bL9/RNase_H1_N"/>
</dbReference>
<keyword evidence="4 7" id="KW-0689">Ribosomal protein</keyword>
<dbReference type="Gene3D" id="3.10.430.100">
    <property type="entry name" value="Ribosomal protein L9, C-terminal domain"/>
    <property type="match status" value="1"/>
</dbReference>
<comment type="similarity">
    <text evidence="1 7">Belongs to the bacterial ribosomal protein bL9 family.</text>
</comment>
<dbReference type="InterPro" id="IPR020594">
    <property type="entry name" value="Ribosomal_bL9_bac/chp"/>
</dbReference>
<evidence type="ECO:0000256" key="4">
    <source>
        <dbReference type="ARBA" id="ARBA00022980"/>
    </source>
</evidence>
<dbReference type="InterPro" id="IPR020069">
    <property type="entry name" value="Ribosomal_bL9_C"/>
</dbReference>
<accession>A0A0V8GDB0</accession>
<dbReference type="PANTHER" id="PTHR21368">
    <property type="entry name" value="50S RIBOSOMAL PROTEIN L9"/>
    <property type="match status" value="1"/>
</dbReference>
<dbReference type="GO" id="GO:0006412">
    <property type="term" value="P:translation"/>
    <property type="evidence" value="ECO:0007669"/>
    <property type="project" value="UniProtKB-UniRule"/>
</dbReference>
<dbReference type="Proteomes" id="UP000053797">
    <property type="component" value="Unassembled WGS sequence"/>
</dbReference>
<dbReference type="RefSeq" id="WP_023469847.1">
    <property type="nucleotide sequence ID" value="NZ_FMYN01000004.1"/>
</dbReference>
<dbReference type="InterPro" id="IPR000244">
    <property type="entry name" value="Ribosomal_bL9"/>
</dbReference>
<dbReference type="Proteomes" id="UP000072605">
    <property type="component" value="Unassembled WGS sequence"/>
</dbReference>
<evidence type="ECO:0000256" key="6">
    <source>
        <dbReference type="ARBA" id="ARBA00035292"/>
    </source>
</evidence>
<sequence length="147" mass="16118">MKVIFLQDVKGQGKAGDVKDVADAYANNVLFKKKLARPATTGNLKQHEAHERKAAEEAKQNLLDAQALKEKIEKETIVVSTKAGEGGRVFGSVTSKQIAEALKSMGYKIDKRKIELEHPIKALGFTKVPLKLHNEVTATLNVQVKEA</sequence>
<organism evidence="10 13">
    <name type="scientific">Exiguobacterium indicum</name>
    <dbReference type="NCBI Taxonomy" id="296995"/>
    <lineage>
        <taxon>Bacteria</taxon>
        <taxon>Bacillati</taxon>
        <taxon>Bacillota</taxon>
        <taxon>Bacilli</taxon>
        <taxon>Bacillales</taxon>
        <taxon>Bacillales Family XII. Incertae Sedis</taxon>
        <taxon>Exiguobacterium</taxon>
    </lineage>
</organism>
<dbReference type="SMR" id="A0A0V8GDB0"/>
<comment type="function">
    <text evidence="7">Binds to the 23S rRNA.</text>
</comment>
<dbReference type="Pfam" id="PF01281">
    <property type="entry name" value="Ribosomal_L9_N"/>
    <property type="match status" value="1"/>
</dbReference>
<dbReference type="EMBL" id="LDQV01000021">
    <property type="protein sequence ID" value="KTR26766.1"/>
    <property type="molecule type" value="Genomic_DNA"/>
</dbReference>
<comment type="caution">
    <text evidence="10">The sequence shown here is derived from an EMBL/GenBank/DDBJ whole genome shotgun (WGS) entry which is preliminary data.</text>
</comment>
<dbReference type="InterPro" id="IPR036791">
    <property type="entry name" value="Ribosomal_bL9_C_sf"/>
</dbReference>
<evidence type="ECO:0000259" key="8">
    <source>
        <dbReference type="Pfam" id="PF01281"/>
    </source>
</evidence>
<dbReference type="Gene3D" id="3.40.5.10">
    <property type="entry name" value="Ribosomal protein L9, N-terminal domain"/>
    <property type="match status" value="1"/>
</dbReference>
<dbReference type="InterPro" id="IPR036935">
    <property type="entry name" value="Ribosomal_bL9_N_sf"/>
</dbReference>
<dbReference type="InterPro" id="IPR020070">
    <property type="entry name" value="Ribosomal_bL9_N"/>
</dbReference>
<dbReference type="FunFam" id="3.10.430.100:FF:000002">
    <property type="entry name" value="50S ribosomal protein L9"/>
    <property type="match status" value="1"/>
</dbReference>
<feature type="domain" description="Large ribosomal subunit protein bL9 C-terminal" evidence="9">
    <location>
        <begin position="64"/>
        <end position="145"/>
    </location>
</feature>
<dbReference type="HAMAP" id="MF_00503">
    <property type="entry name" value="Ribosomal_bL9"/>
    <property type="match status" value="1"/>
</dbReference>
<gene>
    <name evidence="7 12" type="primary">rplI</name>
    <name evidence="10" type="ORF">AS033_11675</name>
    <name evidence="11" type="ORF">RSA11_09310</name>
    <name evidence="12" type="ORF">SZL87_13750</name>
</gene>
<evidence type="ECO:0000259" key="9">
    <source>
        <dbReference type="Pfam" id="PF03948"/>
    </source>
</evidence>
<dbReference type="GeneID" id="90839036"/>
<dbReference type="AlphaFoldDB" id="A0A0V8GDB0"/>
<reference evidence="10 13" key="1">
    <citation type="journal article" date="2015" name="Int. J. Syst. Evol. Microbiol.">
        <title>Exiguobacterium enclense sp. nov., isolated from sediment.</title>
        <authorList>
            <person name="Dastager S.G."/>
            <person name="Mawlankar R."/>
            <person name="Sonalkar V.V."/>
            <person name="Thorat M.N."/>
            <person name="Mual P."/>
            <person name="Verma A."/>
            <person name="Krishnamurthi S."/>
            <person name="Tang S.K."/>
            <person name="Li W.J."/>
        </authorList>
    </citation>
    <scope>NUCLEOTIDE SEQUENCE [LARGE SCALE GENOMIC DNA]</scope>
    <source>
        <strain evidence="10 13">NIO-1109</strain>
    </source>
</reference>
<dbReference type="GO" id="GO:0003735">
    <property type="term" value="F:structural constituent of ribosome"/>
    <property type="evidence" value="ECO:0007669"/>
    <property type="project" value="InterPro"/>
</dbReference>
<keyword evidence="3 7" id="KW-0694">RNA-binding</keyword>
<evidence type="ECO:0000256" key="2">
    <source>
        <dbReference type="ARBA" id="ARBA00022730"/>
    </source>
</evidence>
<keyword evidence="5 7" id="KW-0687">Ribonucleoprotein</keyword>
<evidence type="ECO:0000256" key="5">
    <source>
        <dbReference type="ARBA" id="ARBA00023274"/>
    </source>
</evidence>
<evidence type="ECO:0000313" key="13">
    <source>
        <dbReference type="Proteomes" id="UP000053797"/>
    </source>
</evidence>
<dbReference type="GO" id="GO:0019843">
    <property type="term" value="F:rRNA binding"/>
    <property type="evidence" value="ECO:0007669"/>
    <property type="project" value="UniProtKB-UniRule"/>
</dbReference>
<dbReference type="Proteomes" id="UP001387110">
    <property type="component" value="Unassembled WGS sequence"/>
</dbReference>
<reference evidence="11 14" key="2">
    <citation type="journal article" date="2016" name="Front. Microbiol.">
        <title>Genomic Resource of Rice Seed Associated Bacteria.</title>
        <authorList>
            <person name="Midha S."/>
            <person name="Bansal K."/>
            <person name="Sharma S."/>
            <person name="Kumar N."/>
            <person name="Patil P.P."/>
            <person name="Chaudhry V."/>
            <person name="Patil P.B."/>
        </authorList>
    </citation>
    <scope>NUCLEOTIDE SEQUENCE [LARGE SCALE GENOMIC DNA]</scope>
    <source>
        <strain evidence="11 14">RSA11</strain>
    </source>
</reference>
<dbReference type="EMBL" id="JBAWKY010000004">
    <property type="protein sequence ID" value="MEI4463486.1"/>
    <property type="molecule type" value="Genomic_DNA"/>
</dbReference>
<evidence type="ECO:0000256" key="7">
    <source>
        <dbReference type="HAMAP-Rule" id="MF_00503"/>
    </source>
</evidence>
<evidence type="ECO:0000313" key="14">
    <source>
        <dbReference type="Proteomes" id="UP000072605"/>
    </source>
</evidence>
<keyword evidence="15" id="KW-1185">Reference proteome</keyword>
<dbReference type="GO" id="GO:0005840">
    <property type="term" value="C:ribosome"/>
    <property type="evidence" value="ECO:0007669"/>
    <property type="project" value="UniProtKB-KW"/>
</dbReference>
<dbReference type="SUPFAM" id="SSF55658">
    <property type="entry name" value="L9 N-domain-like"/>
    <property type="match status" value="1"/>
</dbReference>
<dbReference type="Pfam" id="PF03948">
    <property type="entry name" value="Ribosomal_L9_C"/>
    <property type="match status" value="1"/>
</dbReference>
<proteinExistence type="inferred from homology"/>
<reference evidence="12 15" key="3">
    <citation type="submission" date="2023-12" db="EMBL/GenBank/DDBJ databases">
        <authorList>
            <person name="Easwaran N."/>
            <person name="Lazarus H.P.S."/>
        </authorList>
    </citation>
    <scope>NUCLEOTIDE SEQUENCE [LARGE SCALE GENOMIC DNA]</scope>
    <source>
        <strain evidence="12 15">VIT-2023</strain>
    </source>
</reference>
<keyword evidence="2 7" id="KW-0699">rRNA-binding</keyword>
<evidence type="ECO:0000313" key="15">
    <source>
        <dbReference type="Proteomes" id="UP001387110"/>
    </source>
</evidence>
<evidence type="ECO:0000313" key="11">
    <source>
        <dbReference type="EMBL" id="KTR26766.1"/>
    </source>
</evidence>
<dbReference type="OrthoDB" id="9788336at2"/>
<dbReference type="SUPFAM" id="SSF55653">
    <property type="entry name" value="Ribosomal protein L9 C-domain"/>
    <property type="match status" value="1"/>
</dbReference>
<evidence type="ECO:0000313" key="12">
    <source>
        <dbReference type="EMBL" id="MEI4463486.1"/>
    </source>
</evidence>
<feature type="domain" description="Ribosomal protein L9" evidence="8">
    <location>
        <begin position="1"/>
        <end position="46"/>
    </location>
</feature>
<evidence type="ECO:0000256" key="1">
    <source>
        <dbReference type="ARBA" id="ARBA00010605"/>
    </source>
</evidence>
<evidence type="ECO:0000313" key="10">
    <source>
        <dbReference type="EMBL" id="KSU48276.1"/>
    </source>
</evidence>
<dbReference type="GO" id="GO:1990904">
    <property type="term" value="C:ribonucleoprotein complex"/>
    <property type="evidence" value="ECO:0007669"/>
    <property type="project" value="UniProtKB-KW"/>
</dbReference>
<name>A0A0V8GDB0_9BACL</name>
<protein>
    <recommendedName>
        <fullName evidence="6 7">Large ribosomal subunit protein bL9</fullName>
    </recommendedName>
</protein>